<dbReference type="PRINTS" id="PR00411">
    <property type="entry name" value="PNDRDTASEI"/>
</dbReference>
<keyword evidence="11" id="KW-1185">Reference proteome</keyword>
<evidence type="ECO:0000313" key="11">
    <source>
        <dbReference type="Proteomes" id="UP000242712"/>
    </source>
</evidence>
<dbReference type="GO" id="GO:0050660">
    <property type="term" value="F:flavin adenine dinucleotide binding"/>
    <property type="evidence" value="ECO:0007669"/>
    <property type="project" value="UniProtKB-UniRule"/>
</dbReference>
<evidence type="ECO:0000256" key="3">
    <source>
        <dbReference type="ARBA" id="ARBA00022827"/>
    </source>
</evidence>
<dbReference type="GeneID" id="98297168"/>
<feature type="domain" description="Pyridine nucleotide-disulphide oxidoreductase dimerisation" evidence="8">
    <location>
        <begin position="326"/>
        <end position="424"/>
    </location>
</feature>
<comment type="domain">
    <text evidence="7">Contains 2 FAD binding domains and a single NADPH binding domain.</text>
</comment>
<evidence type="ECO:0000259" key="9">
    <source>
        <dbReference type="Pfam" id="PF07992"/>
    </source>
</evidence>
<dbReference type="GO" id="GO:0003756">
    <property type="term" value="F:protein disulfide isomerase activity"/>
    <property type="evidence" value="ECO:0007669"/>
    <property type="project" value="UniProtKB-UniRule"/>
</dbReference>
<dbReference type="NCBIfam" id="NF010037">
    <property type="entry name" value="PRK13512.1"/>
    <property type="match status" value="1"/>
</dbReference>
<dbReference type="InterPro" id="IPR016156">
    <property type="entry name" value="FAD/NAD-linked_Rdtase_dimer_sf"/>
</dbReference>
<evidence type="ECO:0000256" key="7">
    <source>
        <dbReference type="HAMAP-Rule" id="MF_01608"/>
    </source>
</evidence>
<feature type="binding site" evidence="7">
    <location>
        <position position="39"/>
    </location>
    <ligand>
        <name>substrate</name>
    </ligand>
</feature>
<feature type="binding site" evidence="7">
    <location>
        <position position="419"/>
    </location>
    <ligand>
        <name>FAD</name>
        <dbReference type="ChEBI" id="CHEBI:57692"/>
    </ligand>
</feature>
<dbReference type="AlphaFoldDB" id="A0A2K4FE23"/>
<dbReference type="SUPFAM" id="SSF55424">
    <property type="entry name" value="FAD/NAD-linked reductases, dimerisation (C-terminal) domain"/>
    <property type="match status" value="1"/>
</dbReference>
<dbReference type="Pfam" id="PF02852">
    <property type="entry name" value="Pyr_redox_dim"/>
    <property type="match status" value="1"/>
</dbReference>
<dbReference type="InterPro" id="IPR017758">
    <property type="entry name" value="CoA_disulphide_reductase"/>
</dbReference>
<dbReference type="Pfam" id="PF07992">
    <property type="entry name" value="Pyr_redox_2"/>
    <property type="match status" value="1"/>
</dbReference>
<feature type="active site" description="Redox-active" evidence="7">
    <location>
        <position position="43"/>
    </location>
</feature>
<keyword evidence="2 7" id="KW-0285">Flavoprotein</keyword>
<sequence>MRKIVIVGAVAGGATVGSQIRRLDSESEIVIFEKDRDMSFANCGLPYYIGGVVQDRDQILEATPEAFYDKKKITVKPYHEVTAVNTETMTVTVYNRESNETFEESYDTLILSPGCRANRLDVESDMIFTLRNMEDTDAIDQYIREHQVQRALVIGAGYISLEILENLYHRGIEPTLIHRSEEINKLMDQDMNAPIIDELEKRGISYRLNEEMTGVDGHTVTFKSGKQEDYDLIIEGVGVKPNSEFLKDSGLQLDDKGYLPVNARFETTVPEVYALGDLITQRYRHVDLPAHVPLAWGAHRGASIIAEQLAGDSNVAFPGFLGANIVKFFDYTFASVGVKPQELEHFNYTMVETKQNQHAGYFPGNERLHLRVYFENDSRKIIRAAAVGKDGADKRIDVLSMAMQNQLTVDELTDFEVAYAPPYSSPKDAINMIGYKARNK</sequence>
<dbReference type="RefSeq" id="WP_103370958.1">
    <property type="nucleotide sequence ID" value="NZ_CBCRVO010000001.1"/>
</dbReference>
<protein>
    <recommendedName>
        <fullName evidence="7">Coenzyme A disulfide reductase</fullName>
        <shortName evidence="7">CoA-disulfide reductase</shortName>
        <shortName evidence="7">CoADR</shortName>
        <ecNumber evidence="7">1.8.1.14</ecNumber>
    </recommendedName>
</protein>
<keyword evidence="3 7" id="KW-0274">FAD</keyword>
<dbReference type="Proteomes" id="UP000242712">
    <property type="component" value="Unassembled WGS sequence"/>
</dbReference>
<reference evidence="10 11" key="1">
    <citation type="submission" date="2017-08" db="EMBL/GenBank/DDBJ databases">
        <title>Draft genome sequences of 64 type strains of genus Staph aureus.</title>
        <authorList>
            <person name="Cole K."/>
            <person name="Golubchik T."/>
            <person name="Russell J."/>
            <person name="Foster D."/>
            <person name="Llewelyn M."/>
            <person name="Wilson D."/>
            <person name="Crook D."/>
            <person name="Paul J."/>
        </authorList>
    </citation>
    <scope>NUCLEOTIDE SEQUENCE [LARGE SCALE GENOMIC DNA]</scope>
    <source>
        <strain evidence="10 11">DSM 29875</strain>
    </source>
</reference>
<dbReference type="GO" id="GO:0050661">
    <property type="term" value="F:NADP binding"/>
    <property type="evidence" value="ECO:0007669"/>
    <property type="project" value="UniProtKB-UniRule"/>
</dbReference>
<comment type="cofactor">
    <cofactor evidence="7">
        <name>FAD</name>
        <dbReference type="ChEBI" id="CHEBI:57692"/>
    </cofactor>
    <text evidence="7">Binds 1 FAD per subunit.</text>
</comment>
<dbReference type="SUPFAM" id="SSF51905">
    <property type="entry name" value="FAD/NAD(P)-binding domain"/>
    <property type="match status" value="1"/>
</dbReference>
<dbReference type="InterPro" id="IPR050260">
    <property type="entry name" value="FAD-bd_OxRdtase"/>
</dbReference>
<feature type="binding site" evidence="7">
    <location>
        <position position="299"/>
    </location>
    <ligand>
        <name>substrate</name>
    </ligand>
</feature>
<feature type="binding site" evidence="7">
    <location>
        <begin position="151"/>
        <end position="166"/>
    </location>
    <ligand>
        <name>NADP(+)</name>
        <dbReference type="ChEBI" id="CHEBI:58349"/>
    </ligand>
</feature>
<evidence type="ECO:0000256" key="6">
    <source>
        <dbReference type="ARBA" id="ARBA00023284"/>
    </source>
</evidence>
<feature type="domain" description="FAD/NAD(P)-binding" evidence="9">
    <location>
        <begin position="3"/>
        <end position="286"/>
    </location>
</feature>
<keyword evidence="6 7" id="KW-0676">Redox-active center</keyword>
<feature type="binding site" evidence="7">
    <location>
        <position position="71"/>
    </location>
    <ligand>
        <name>substrate</name>
    </ligand>
</feature>
<dbReference type="InterPro" id="IPR023753">
    <property type="entry name" value="FAD/NAD-binding_dom"/>
</dbReference>
<dbReference type="InterPro" id="IPR023536">
    <property type="entry name" value="CoA_disulphide_reductase_staph"/>
</dbReference>
<feature type="binding site" evidence="7">
    <location>
        <position position="22"/>
    </location>
    <ligand>
        <name>substrate</name>
    </ligand>
</feature>
<dbReference type="PRINTS" id="PR00368">
    <property type="entry name" value="FADPNR"/>
</dbReference>
<dbReference type="OrthoDB" id="9802028at2"/>
<comment type="subunit">
    <text evidence="7">Homodimer.</text>
</comment>
<dbReference type="EMBL" id="PPPX01000001">
    <property type="protein sequence ID" value="POA09599.1"/>
    <property type="molecule type" value="Genomic_DNA"/>
</dbReference>
<comment type="caution">
    <text evidence="10">The sequence shown here is derived from an EMBL/GenBank/DDBJ whole genome shotgun (WGS) entry which is preliminary data.</text>
</comment>
<dbReference type="EC" id="1.8.1.14" evidence="7"/>
<evidence type="ECO:0000256" key="4">
    <source>
        <dbReference type="ARBA" id="ARBA00022857"/>
    </source>
</evidence>
<organism evidence="10 11">
    <name type="scientific">Staphylococcus argensis</name>
    <dbReference type="NCBI Taxonomy" id="1607738"/>
    <lineage>
        <taxon>Bacteria</taxon>
        <taxon>Bacillati</taxon>
        <taxon>Bacillota</taxon>
        <taxon>Bacilli</taxon>
        <taxon>Bacillales</taxon>
        <taxon>Staphylococcaceae</taxon>
        <taxon>Staphylococcus</taxon>
    </lineage>
</organism>
<feature type="binding site" evidence="7">
    <location>
        <begin position="8"/>
        <end position="33"/>
    </location>
    <ligand>
        <name>FAD</name>
        <dbReference type="ChEBI" id="CHEBI:57692"/>
    </ligand>
</feature>
<feature type="binding site" evidence="7">
    <location>
        <position position="15"/>
    </location>
    <ligand>
        <name>substrate</name>
    </ligand>
</feature>
<feature type="active site" description="Nucleophile" evidence="7">
    <location>
        <position position="43"/>
    </location>
</feature>
<dbReference type="Gene3D" id="3.50.50.60">
    <property type="entry name" value="FAD/NAD(P)-binding domain"/>
    <property type="match status" value="3"/>
</dbReference>
<evidence type="ECO:0000313" key="10">
    <source>
        <dbReference type="EMBL" id="POA09599.1"/>
    </source>
</evidence>
<accession>A0A2K4FE23</accession>
<dbReference type="HAMAP" id="MF_01608">
    <property type="entry name" value="CoA_diS_reduct"/>
    <property type="match status" value="1"/>
</dbReference>
<feature type="binding site" evidence="7">
    <location>
        <position position="19"/>
    </location>
    <ligand>
        <name>substrate</name>
    </ligand>
</feature>
<dbReference type="InterPro" id="IPR036188">
    <property type="entry name" value="FAD/NAD-bd_sf"/>
</dbReference>
<evidence type="ECO:0000256" key="2">
    <source>
        <dbReference type="ARBA" id="ARBA00022630"/>
    </source>
</evidence>
<dbReference type="NCBIfam" id="TIGR03385">
    <property type="entry name" value="CoA_CoA_reduc"/>
    <property type="match status" value="1"/>
</dbReference>
<gene>
    <name evidence="7" type="primary">cdr</name>
    <name evidence="10" type="ORF">CD039_02305</name>
</gene>
<evidence type="ECO:0000259" key="8">
    <source>
        <dbReference type="Pfam" id="PF02852"/>
    </source>
</evidence>
<feature type="binding site" evidence="7">
    <location>
        <position position="427"/>
    </location>
    <ligand>
        <name>substrate</name>
    </ligand>
</feature>
<comment type="similarity">
    <text evidence="1 7">Belongs to the class-III pyridine nucleotide-disulfide oxidoreductase family.</text>
</comment>
<dbReference type="InterPro" id="IPR004099">
    <property type="entry name" value="Pyr_nucl-diS_OxRdtase_dimer"/>
</dbReference>
<evidence type="ECO:0000256" key="1">
    <source>
        <dbReference type="ARBA" id="ARBA00009130"/>
    </source>
</evidence>
<comment type="catalytic activity">
    <reaction evidence="7">
        <text>NADP(+) + 2 CoA = CoA-disulfide + NADPH + H(+)</text>
        <dbReference type="Rhea" id="RHEA:14705"/>
        <dbReference type="ChEBI" id="CHEBI:15378"/>
        <dbReference type="ChEBI" id="CHEBI:57287"/>
        <dbReference type="ChEBI" id="CHEBI:57783"/>
        <dbReference type="ChEBI" id="CHEBI:58349"/>
        <dbReference type="ChEBI" id="CHEBI:62209"/>
        <dbReference type="EC" id="1.8.1.14"/>
    </reaction>
</comment>
<comment type="function">
    <text evidence="7">Catalyzes specifically the NADPH-dependent reduction of coenzyme A disulfide.</text>
</comment>
<dbReference type="PANTHER" id="PTHR43429">
    <property type="entry name" value="PYRIDINE NUCLEOTIDE-DISULFIDE OXIDOREDUCTASE DOMAIN-CONTAINING"/>
    <property type="match status" value="1"/>
</dbReference>
<comment type="miscellaneous">
    <text evidence="7">Reduction of disulfides occurs by a thiol-disulfide exchange reaction, but involves only a single catalytic cysteine residue that forms a stable mixed disulfide with CoA during catalysis.</text>
</comment>
<keyword evidence="4 7" id="KW-0521">NADP</keyword>
<proteinExistence type="inferred from homology"/>
<name>A0A2K4FE23_9STAP</name>
<dbReference type="GO" id="GO:0050451">
    <property type="term" value="F:CoA-disulfide reductase (NADPH) activity"/>
    <property type="evidence" value="ECO:0007669"/>
    <property type="project" value="UniProtKB-UniRule"/>
</dbReference>
<feature type="binding site" evidence="7">
    <location>
        <begin position="267"/>
        <end position="277"/>
    </location>
    <ligand>
        <name>FAD</name>
        <dbReference type="ChEBI" id="CHEBI:57692"/>
    </ligand>
</feature>
<evidence type="ECO:0000256" key="5">
    <source>
        <dbReference type="ARBA" id="ARBA00023002"/>
    </source>
</evidence>
<keyword evidence="5 7" id="KW-0560">Oxidoreductase</keyword>
<dbReference type="PANTHER" id="PTHR43429:SF1">
    <property type="entry name" value="NAD(P)H SULFUR OXIDOREDUCTASE (COA-DEPENDENT)"/>
    <property type="match status" value="1"/>
</dbReference>
<feature type="binding site" evidence="7">
    <location>
        <position position="42"/>
    </location>
    <ligand>
        <name>substrate</name>
    </ligand>
</feature>